<reference evidence="7 8" key="1">
    <citation type="submission" date="2024-08" db="EMBL/GenBank/DDBJ databases">
        <authorList>
            <person name="Will J Nash"/>
            <person name="Angela Man"/>
            <person name="Seanna McTaggart"/>
            <person name="Kendall Baker"/>
            <person name="Tom Barker"/>
            <person name="Leah Catchpole"/>
            <person name="Alex Durrant"/>
            <person name="Karim Gharbi"/>
            <person name="Naomi Irish"/>
            <person name="Gemy Kaithakottil"/>
            <person name="Debby Ku"/>
            <person name="Aaliyah Providence"/>
            <person name="Felix Shaw"/>
            <person name="David Swarbreck"/>
            <person name="Chris Watkins"/>
            <person name="Ann M. McCartney"/>
            <person name="Giulio Formenti"/>
            <person name="Alice Mouton"/>
            <person name="Noel Vella"/>
            <person name="Bjorn M von Reumont"/>
            <person name="Adriana Vella"/>
            <person name="Wilfried Haerty"/>
        </authorList>
    </citation>
    <scope>NUCLEOTIDE SEQUENCE [LARGE SCALE GENOMIC DNA]</scope>
</reference>
<evidence type="ECO:0000256" key="6">
    <source>
        <dbReference type="RuleBase" id="RU363108"/>
    </source>
</evidence>
<keyword evidence="8" id="KW-1185">Reference proteome</keyword>
<keyword evidence="4 6" id="KW-1133">Transmembrane helix</keyword>
<dbReference type="Proteomes" id="UP001642520">
    <property type="component" value="Unassembled WGS sequence"/>
</dbReference>
<sequence length="397" mass="45993">MYHRSTGSEKIEKKLTTNHQAWSPYFFSNYTSLIRPYAFLARLMGFLPYKIVASQFVVSKLFLVFSTILTIVYLIFIPLFAYDTNVNYTDGRQVHIRVHDDFIVILGPVIIISAYIAKRSLIRAMERISKVSQMLPPEFFSKSVKFIFAKDATMIIPPFIYLPHIIKSRNLIFVLVCWSTFFVVTIINCLYTNSIYVLNGCFQQINDSLVRIKETLINDEPHLLRRVYHMQKNPVLLAKLRVLKKQHLNVSEILRSFNDTLSMQNSAIITLLFVDITFNVYTYMLVNNKEGKIKTWGSFALLFLIYHCVHVVLMIWPAEVARMQTEQMGTNIHRIIVHTFDEQVITELKMFSLQVFQENITLMAKGIAINATLLTKLLCSIATFLLILIQFLLVTSC</sequence>
<protein>
    <recommendedName>
        <fullName evidence="6">Gustatory receptor</fullName>
    </recommendedName>
</protein>
<name>A0ABP1PAW5_XYLVO</name>
<accession>A0ABP1PAW5</accession>
<keyword evidence="2 6" id="KW-1003">Cell membrane</keyword>
<comment type="caution">
    <text evidence="7">The sequence shown here is derived from an EMBL/GenBank/DDBJ whole genome shotgun (WGS) entry which is preliminary data.</text>
</comment>
<dbReference type="EMBL" id="CAXAJV020001300">
    <property type="protein sequence ID" value="CAL7950381.1"/>
    <property type="molecule type" value="Genomic_DNA"/>
</dbReference>
<feature type="transmembrane region" description="Helical" evidence="6">
    <location>
        <begin position="172"/>
        <end position="191"/>
    </location>
</feature>
<evidence type="ECO:0000313" key="8">
    <source>
        <dbReference type="Proteomes" id="UP001642520"/>
    </source>
</evidence>
<evidence type="ECO:0000256" key="2">
    <source>
        <dbReference type="ARBA" id="ARBA00022475"/>
    </source>
</evidence>
<keyword evidence="3 6" id="KW-0812">Transmembrane</keyword>
<comment type="function">
    <text evidence="6">Gustatory receptor which mediates acceptance or avoidance behavior, depending on its substrates.</text>
</comment>
<feature type="transmembrane region" description="Helical" evidence="6">
    <location>
        <begin position="265"/>
        <end position="284"/>
    </location>
</feature>
<feature type="transmembrane region" description="Helical" evidence="6">
    <location>
        <begin position="296"/>
        <end position="318"/>
    </location>
</feature>
<organism evidence="7 8">
    <name type="scientific">Xylocopa violacea</name>
    <name type="common">Violet carpenter bee</name>
    <name type="synonym">Apis violacea</name>
    <dbReference type="NCBI Taxonomy" id="135666"/>
    <lineage>
        <taxon>Eukaryota</taxon>
        <taxon>Metazoa</taxon>
        <taxon>Ecdysozoa</taxon>
        <taxon>Arthropoda</taxon>
        <taxon>Hexapoda</taxon>
        <taxon>Insecta</taxon>
        <taxon>Pterygota</taxon>
        <taxon>Neoptera</taxon>
        <taxon>Endopterygota</taxon>
        <taxon>Hymenoptera</taxon>
        <taxon>Apocrita</taxon>
        <taxon>Aculeata</taxon>
        <taxon>Apoidea</taxon>
        <taxon>Anthophila</taxon>
        <taxon>Apidae</taxon>
        <taxon>Xylocopa</taxon>
        <taxon>Xylocopa</taxon>
    </lineage>
</organism>
<feature type="transmembrane region" description="Helical" evidence="6">
    <location>
        <begin position="373"/>
        <end position="393"/>
    </location>
</feature>
<evidence type="ECO:0000256" key="5">
    <source>
        <dbReference type="ARBA" id="ARBA00023136"/>
    </source>
</evidence>
<feature type="transmembrane region" description="Helical" evidence="6">
    <location>
        <begin position="102"/>
        <end position="122"/>
    </location>
</feature>
<keyword evidence="6" id="KW-0675">Receptor</keyword>
<gene>
    <name evidence="7" type="ORF">XYLVIOL_LOCUS9926</name>
</gene>
<proteinExistence type="inferred from homology"/>
<evidence type="ECO:0000256" key="1">
    <source>
        <dbReference type="ARBA" id="ARBA00004651"/>
    </source>
</evidence>
<comment type="caution">
    <text evidence="6">Lacks conserved residue(s) required for the propagation of feature annotation.</text>
</comment>
<comment type="similarity">
    <text evidence="6">Belongs to the insect chemoreceptor superfamily. Gustatory receptor (GR) family.</text>
</comment>
<dbReference type="InterPro" id="IPR013604">
    <property type="entry name" value="7TM_chemorcpt"/>
</dbReference>
<dbReference type="Pfam" id="PF08395">
    <property type="entry name" value="7tm_7"/>
    <property type="match status" value="1"/>
</dbReference>
<evidence type="ECO:0000313" key="7">
    <source>
        <dbReference type="EMBL" id="CAL7950381.1"/>
    </source>
</evidence>
<evidence type="ECO:0000256" key="3">
    <source>
        <dbReference type="ARBA" id="ARBA00022692"/>
    </source>
</evidence>
<comment type="subcellular location">
    <subcellularLocation>
        <location evidence="1 6">Cell membrane</location>
        <topology evidence="1 6">Multi-pass membrane protein</topology>
    </subcellularLocation>
</comment>
<keyword evidence="6" id="KW-0807">Transducer</keyword>
<evidence type="ECO:0000256" key="4">
    <source>
        <dbReference type="ARBA" id="ARBA00022989"/>
    </source>
</evidence>
<feature type="transmembrane region" description="Helical" evidence="6">
    <location>
        <begin position="61"/>
        <end position="82"/>
    </location>
</feature>
<keyword evidence="5 6" id="KW-0472">Membrane</keyword>